<organism evidence="11 12">
    <name type="scientific">Candidatus Faecalibacterium faecipullorum</name>
    <dbReference type="NCBI Taxonomy" id="2838578"/>
    <lineage>
        <taxon>Bacteria</taxon>
        <taxon>Bacillati</taxon>
        <taxon>Bacillota</taxon>
        <taxon>Clostridia</taxon>
        <taxon>Eubacteriales</taxon>
        <taxon>Oscillospiraceae</taxon>
        <taxon>Faecalibacterium</taxon>
    </lineage>
</organism>
<dbReference type="AlphaFoldDB" id="A0A9D2MDX0"/>
<reference evidence="11" key="2">
    <citation type="submission" date="2021-04" db="EMBL/GenBank/DDBJ databases">
        <authorList>
            <person name="Gilroy R."/>
        </authorList>
    </citation>
    <scope>NUCLEOTIDE SEQUENCE</scope>
    <source>
        <strain evidence="11">ChiHjej9B8-13557</strain>
    </source>
</reference>
<dbReference type="InterPro" id="IPR036890">
    <property type="entry name" value="HATPase_C_sf"/>
</dbReference>
<evidence type="ECO:0000256" key="2">
    <source>
        <dbReference type="ARBA" id="ARBA00004370"/>
    </source>
</evidence>
<evidence type="ECO:0000256" key="4">
    <source>
        <dbReference type="ARBA" id="ARBA00022553"/>
    </source>
</evidence>
<dbReference type="InterPro" id="IPR004358">
    <property type="entry name" value="Sig_transdc_His_kin-like_C"/>
</dbReference>
<dbReference type="SMART" id="SM00388">
    <property type="entry name" value="HisKA"/>
    <property type="match status" value="1"/>
</dbReference>
<dbReference type="InterPro" id="IPR003661">
    <property type="entry name" value="HisK_dim/P_dom"/>
</dbReference>
<comment type="caution">
    <text evidence="11">The sequence shown here is derived from an EMBL/GenBank/DDBJ whole genome shotgun (WGS) entry which is preliminary data.</text>
</comment>
<dbReference type="Proteomes" id="UP000824211">
    <property type="component" value="Unassembled WGS sequence"/>
</dbReference>
<accession>A0A9D2MDX0</accession>
<name>A0A9D2MDX0_9FIRM</name>
<keyword evidence="8 9" id="KW-0472">Membrane</keyword>
<dbReference type="GO" id="GO:0005886">
    <property type="term" value="C:plasma membrane"/>
    <property type="evidence" value="ECO:0007669"/>
    <property type="project" value="TreeGrafter"/>
</dbReference>
<protein>
    <recommendedName>
        <fullName evidence="3">histidine kinase</fullName>
        <ecNumber evidence="3">2.7.13.3</ecNumber>
    </recommendedName>
</protein>
<dbReference type="Gene3D" id="3.30.565.10">
    <property type="entry name" value="Histidine kinase-like ATPase, C-terminal domain"/>
    <property type="match status" value="1"/>
</dbReference>
<evidence type="ECO:0000256" key="6">
    <source>
        <dbReference type="ARBA" id="ARBA00022777"/>
    </source>
</evidence>
<keyword evidence="9" id="KW-0812">Transmembrane</keyword>
<dbReference type="EMBL" id="DWXX01000030">
    <property type="protein sequence ID" value="HJB58343.1"/>
    <property type="molecule type" value="Genomic_DNA"/>
</dbReference>
<dbReference type="InterPro" id="IPR036097">
    <property type="entry name" value="HisK_dim/P_sf"/>
</dbReference>
<dbReference type="GO" id="GO:0004721">
    <property type="term" value="F:phosphoprotein phosphatase activity"/>
    <property type="evidence" value="ECO:0007669"/>
    <property type="project" value="TreeGrafter"/>
</dbReference>
<evidence type="ECO:0000256" key="3">
    <source>
        <dbReference type="ARBA" id="ARBA00012438"/>
    </source>
</evidence>
<dbReference type="SMART" id="SM00387">
    <property type="entry name" value="HATPase_c"/>
    <property type="match status" value="1"/>
</dbReference>
<dbReference type="Gene3D" id="1.10.287.130">
    <property type="match status" value="1"/>
</dbReference>
<comment type="catalytic activity">
    <reaction evidence="1">
        <text>ATP + protein L-histidine = ADP + protein N-phospho-L-histidine.</text>
        <dbReference type="EC" id="2.7.13.3"/>
    </reaction>
</comment>
<dbReference type="Pfam" id="PF02518">
    <property type="entry name" value="HATPase_c"/>
    <property type="match status" value="1"/>
</dbReference>
<dbReference type="EC" id="2.7.13.3" evidence="3"/>
<keyword evidence="5" id="KW-0808">Transferase</keyword>
<dbReference type="PROSITE" id="PS51257">
    <property type="entry name" value="PROKAR_LIPOPROTEIN"/>
    <property type="match status" value="1"/>
</dbReference>
<feature type="transmembrane region" description="Helical" evidence="9">
    <location>
        <begin position="16"/>
        <end position="39"/>
    </location>
</feature>
<keyword evidence="4" id="KW-0597">Phosphoprotein</keyword>
<dbReference type="Pfam" id="PF00512">
    <property type="entry name" value="HisKA"/>
    <property type="match status" value="1"/>
</dbReference>
<keyword evidence="6 11" id="KW-0418">Kinase</keyword>
<dbReference type="InterPro" id="IPR005467">
    <property type="entry name" value="His_kinase_dom"/>
</dbReference>
<reference evidence="11" key="1">
    <citation type="journal article" date="2021" name="PeerJ">
        <title>Extensive microbial diversity within the chicken gut microbiome revealed by metagenomics and culture.</title>
        <authorList>
            <person name="Gilroy R."/>
            <person name="Ravi A."/>
            <person name="Getino M."/>
            <person name="Pursley I."/>
            <person name="Horton D.L."/>
            <person name="Alikhan N.F."/>
            <person name="Baker D."/>
            <person name="Gharbi K."/>
            <person name="Hall N."/>
            <person name="Watson M."/>
            <person name="Adriaenssens E.M."/>
            <person name="Foster-Nyarko E."/>
            <person name="Jarju S."/>
            <person name="Secka A."/>
            <person name="Antonio M."/>
            <person name="Oren A."/>
            <person name="Chaudhuri R.R."/>
            <person name="La Ragione R."/>
            <person name="Hildebrand F."/>
            <person name="Pallen M.J."/>
        </authorList>
    </citation>
    <scope>NUCLEOTIDE SEQUENCE</scope>
    <source>
        <strain evidence="11">ChiHjej9B8-13557</strain>
    </source>
</reference>
<feature type="transmembrane region" description="Helical" evidence="9">
    <location>
        <begin position="162"/>
        <end position="185"/>
    </location>
</feature>
<dbReference type="PROSITE" id="PS50109">
    <property type="entry name" value="HIS_KIN"/>
    <property type="match status" value="1"/>
</dbReference>
<evidence type="ECO:0000256" key="1">
    <source>
        <dbReference type="ARBA" id="ARBA00000085"/>
    </source>
</evidence>
<dbReference type="SUPFAM" id="SSF55874">
    <property type="entry name" value="ATPase domain of HSP90 chaperone/DNA topoisomerase II/histidine kinase"/>
    <property type="match status" value="1"/>
</dbReference>
<dbReference type="InterPro" id="IPR050351">
    <property type="entry name" value="BphY/WalK/GraS-like"/>
</dbReference>
<dbReference type="GO" id="GO:0000155">
    <property type="term" value="F:phosphorelay sensor kinase activity"/>
    <property type="evidence" value="ECO:0007669"/>
    <property type="project" value="InterPro"/>
</dbReference>
<comment type="subcellular location">
    <subcellularLocation>
        <location evidence="2">Membrane</location>
    </subcellularLocation>
</comment>
<keyword evidence="9" id="KW-1133">Transmembrane helix</keyword>
<dbReference type="CDD" id="cd00075">
    <property type="entry name" value="HATPase"/>
    <property type="match status" value="1"/>
</dbReference>
<gene>
    <name evidence="11" type="ORF">H9771_01565</name>
</gene>
<dbReference type="FunFam" id="1.10.287.130:FF:000001">
    <property type="entry name" value="Two-component sensor histidine kinase"/>
    <property type="match status" value="1"/>
</dbReference>
<dbReference type="PANTHER" id="PTHR45453:SF1">
    <property type="entry name" value="PHOSPHATE REGULON SENSOR PROTEIN PHOR"/>
    <property type="match status" value="1"/>
</dbReference>
<dbReference type="GO" id="GO:0016036">
    <property type="term" value="P:cellular response to phosphate starvation"/>
    <property type="evidence" value="ECO:0007669"/>
    <property type="project" value="TreeGrafter"/>
</dbReference>
<evidence type="ECO:0000313" key="11">
    <source>
        <dbReference type="EMBL" id="HJB58343.1"/>
    </source>
</evidence>
<dbReference type="PRINTS" id="PR00344">
    <property type="entry name" value="BCTRLSENSOR"/>
</dbReference>
<dbReference type="FunFam" id="3.30.565.10:FF:000006">
    <property type="entry name" value="Sensor histidine kinase WalK"/>
    <property type="match status" value="1"/>
</dbReference>
<dbReference type="InterPro" id="IPR003594">
    <property type="entry name" value="HATPase_dom"/>
</dbReference>
<evidence type="ECO:0000256" key="9">
    <source>
        <dbReference type="SAM" id="Phobius"/>
    </source>
</evidence>
<feature type="domain" description="Histidine kinase" evidence="10">
    <location>
        <begin position="238"/>
        <end position="457"/>
    </location>
</feature>
<evidence type="ECO:0000313" key="12">
    <source>
        <dbReference type="Proteomes" id="UP000824211"/>
    </source>
</evidence>
<evidence type="ECO:0000259" key="10">
    <source>
        <dbReference type="PROSITE" id="PS50109"/>
    </source>
</evidence>
<evidence type="ECO:0000256" key="7">
    <source>
        <dbReference type="ARBA" id="ARBA00023012"/>
    </source>
</evidence>
<proteinExistence type="predicted"/>
<dbReference type="CDD" id="cd00082">
    <property type="entry name" value="HisKA"/>
    <property type="match status" value="1"/>
</dbReference>
<keyword evidence="7" id="KW-0902">Two-component regulatory system</keyword>
<evidence type="ECO:0000256" key="8">
    <source>
        <dbReference type="ARBA" id="ARBA00023136"/>
    </source>
</evidence>
<dbReference type="SUPFAM" id="SSF47384">
    <property type="entry name" value="Homodimeric domain of signal transducing histidine kinase"/>
    <property type="match status" value="1"/>
</dbReference>
<sequence>MKTRTPSMEETIGRRLYLMGLLSLVCAAAACIFVFHRAFTRQAWRGLENESAIIAALYGHDPQSLAALELDGRGAEQVRVTLIAPDGRVLYESTDADEQAEMENHLSRPEVQAAFASGAGQDKRDSATTGYETYYYAVLLADGNILRTSQDAETIWSFYDEALPAILVSCAAIMGLAALLAGVLTRRLVQPMLRMTDDLDHIQEKVPYRELIPFADTIYSDRAMRESNEKMRQEFTANVSHELKTPLTSISGYAEMIETGLARPEDVAAFGQKIHREAARMLRLVNDIIQLSHLDASGSTRDTPVMERVDLADIARECAERLMVNARRAYVTLSCRGESAPVMGAPGLLEELCQNLCDNAIRYNRPGGRVVLETGLTKEGRPYLSVQDNGIGIPRQAQSSVFERFYRVDKSRSKATGGTGLGLAIVKQIARIHAARIHLDSEEGAGTTVTVTFEELA</sequence>
<evidence type="ECO:0000256" key="5">
    <source>
        <dbReference type="ARBA" id="ARBA00022679"/>
    </source>
</evidence>
<dbReference type="PANTHER" id="PTHR45453">
    <property type="entry name" value="PHOSPHATE REGULON SENSOR PROTEIN PHOR"/>
    <property type="match status" value="1"/>
</dbReference>